<proteinExistence type="predicted"/>
<reference evidence="2" key="1">
    <citation type="submission" date="2023-05" db="EMBL/GenBank/DDBJ databases">
        <title>Nepenthes gracilis genome sequencing.</title>
        <authorList>
            <person name="Fukushima K."/>
        </authorList>
    </citation>
    <scope>NUCLEOTIDE SEQUENCE</scope>
    <source>
        <strain evidence="2">SING2019-196</strain>
    </source>
</reference>
<gene>
    <name evidence="2" type="ORF">Nepgr_010030</name>
</gene>
<organism evidence="2 3">
    <name type="scientific">Nepenthes gracilis</name>
    <name type="common">Slender pitcher plant</name>
    <dbReference type="NCBI Taxonomy" id="150966"/>
    <lineage>
        <taxon>Eukaryota</taxon>
        <taxon>Viridiplantae</taxon>
        <taxon>Streptophyta</taxon>
        <taxon>Embryophyta</taxon>
        <taxon>Tracheophyta</taxon>
        <taxon>Spermatophyta</taxon>
        <taxon>Magnoliopsida</taxon>
        <taxon>eudicotyledons</taxon>
        <taxon>Gunneridae</taxon>
        <taxon>Pentapetalae</taxon>
        <taxon>Caryophyllales</taxon>
        <taxon>Nepenthaceae</taxon>
        <taxon>Nepenthes</taxon>
    </lineage>
</organism>
<dbReference type="InterPro" id="IPR034590">
    <property type="entry name" value="POLYCHOME/GIG1"/>
</dbReference>
<feature type="region of interest" description="Disordered" evidence="1">
    <location>
        <begin position="224"/>
        <end position="245"/>
    </location>
</feature>
<feature type="region of interest" description="Disordered" evidence="1">
    <location>
        <begin position="136"/>
        <end position="177"/>
    </location>
</feature>
<feature type="compositionally biased region" description="Basic and acidic residues" evidence="1">
    <location>
        <begin position="224"/>
        <end position="238"/>
    </location>
</feature>
<dbReference type="PANTHER" id="PTHR35119">
    <property type="entry name" value="PROTEIN POLYCHOME"/>
    <property type="match status" value="1"/>
</dbReference>
<name>A0AAD3XKY2_NEPGR</name>
<evidence type="ECO:0000313" key="3">
    <source>
        <dbReference type="Proteomes" id="UP001279734"/>
    </source>
</evidence>
<sequence length="245" mass="27446">MSCGWIGKMPESRDRLSRPIDISTLLRSAARRVNLMVDEPGLSSGLIGIPVRRGSQINAAAACSGLAGGAAGYGRGWRLRRSPVDWENMMQRTAGRGRGRGRLRRTVLHSRYPRTPLRDITAVVRAIERRRALLHDTEATRDPLQQTDTPATGSQHENGISERTPMPTTVKGKPQTSPASQLWKIVLRVTDENDKGAFLTPEKKLLNSIEKVREVWLDEQRKIESTPAAKKAERERKLRVLKSMR</sequence>
<keyword evidence="3" id="KW-1185">Reference proteome</keyword>
<accession>A0AAD3XKY2</accession>
<dbReference type="EMBL" id="BSYO01000008">
    <property type="protein sequence ID" value="GMH08190.1"/>
    <property type="molecule type" value="Genomic_DNA"/>
</dbReference>
<feature type="compositionally biased region" description="Polar residues" evidence="1">
    <location>
        <begin position="143"/>
        <end position="158"/>
    </location>
</feature>
<comment type="caution">
    <text evidence="2">The sequence shown here is derived from an EMBL/GenBank/DDBJ whole genome shotgun (WGS) entry which is preliminary data.</text>
</comment>
<dbReference type="PANTHER" id="PTHR35119:SF1">
    <property type="entry name" value="PROTEIN POLYCHOME"/>
    <property type="match status" value="1"/>
</dbReference>
<evidence type="ECO:0000256" key="1">
    <source>
        <dbReference type="SAM" id="MobiDB-lite"/>
    </source>
</evidence>
<protein>
    <submittedName>
        <fullName evidence="2">Uncharacterized protein</fullName>
    </submittedName>
</protein>
<dbReference type="GO" id="GO:0051783">
    <property type="term" value="P:regulation of nuclear division"/>
    <property type="evidence" value="ECO:0007669"/>
    <property type="project" value="InterPro"/>
</dbReference>
<dbReference type="AlphaFoldDB" id="A0AAD3XKY2"/>
<evidence type="ECO:0000313" key="2">
    <source>
        <dbReference type="EMBL" id="GMH08190.1"/>
    </source>
</evidence>
<dbReference type="Proteomes" id="UP001279734">
    <property type="component" value="Unassembled WGS sequence"/>
</dbReference>
<dbReference type="GO" id="GO:0005634">
    <property type="term" value="C:nucleus"/>
    <property type="evidence" value="ECO:0007669"/>
    <property type="project" value="InterPro"/>
</dbReference>